<dbReference type="EMBL" id="JMSN01000034">
    <property type="protein sequence ID" value="KDN46635.1"/>
    <property type="molecule type" value="Genomic_DNA"/>
</dbReference>
<dbReference type="STRING" id="1037660.A0A066W763"/>
<dbReference type="InterPro" id="IPR001594">
    <property type="entry name" value="Palmitoyltrfase_DHHC"/>
</dbReference>
<feature type="transmembrane region" description="Helical" evidence="12">
    <location>
        <begin position="325"/>
        <end position="345"/>
    </location>
</feature>
<dbReference type="InterPro" id="IPR036770">
    <property type="entry name" value="Ankyrin_rpt-contain_sf"/>
</dbReference>
<evidence type="ECO:0000256" key="6">
    <source>
        <dbReference type="ARBA" id="ARBA00023043"/>
    </source>
</evidence>
<dbReference type="Pfam" id="PF00023">
    <property type="entry name" value="Ank"/>
    <property type="match status" value="1"/>
</dbReference>
<feature type="repeat" description="ANK" evidence="11">
    <location>
        <begin position="248"/>
        <end position="280"/>
    </location>
</feature>
<feature type="repeat" description="ANK" evidence="11">
    <location>
        <begin position="134"/>
        <end position="163"/>
    </location>
</feature>
<keyword evidence="5 12" id="KW-1133">Transmembrane helix</keyword>
<dbReference type="GO" id="GO:0019706">
    <property type="term" value="F:protein-cysteine S-palmitoyltransferase activity"/>
    <property type="evidence" value="ECO:0007669"/>
    <property type="project" value="UniProtKB-EC"/>
</dbReference>
<dbReference type="FunCoup" id="A0A066W763">
    <property type="interactions" value="229"/>
</dbReference>
<evidence type="ECO:0000256" key="12">
    <source>
        <dbReference type="RuleBase" id="RU079119"/>
    </source>
</evidence>
<dbReference type="InParanoid" id="A0A066W763"/>
<evidence type="ECO:0000256" key="3">
    <source>
        <dbReference type="ARBA" id="ARBA00022692"/>
    </source>
</evidence>
<organism evidence="15 16">
    <name type="scientific">Tilletiaria anomala (strain ATCC 24038 / CBS 436.72 / UBC 951)</name>
    <dbReference type="NCBI Taxonomy" id="1037660"/>
    <lineage>
        <taxon>Eukaryota</taxon>
        <taxon>Fungi</taxon>
        <taxon>Dikarya</taxon>
        <taxon>Basidiomycota</taxon>
        <taxon>Ustilaginomycotina</taxon>
        <taxon>Exobasidiomycetes</taxon>
        <taxon>Georgefischeriales</taxon>
        <taxon>Tilletiariaceae</taxon>
        <taxon>Tilletiaria</taxon>
    </lineage>
</organism>
<dbReference type="Pfam" id="PF12796">
    <property type="entry name" value="Ank_2"/>
    <property type="match status" value="2"/>
</dbReference>
<dbReference type="PROSITE" id="PS50297">
    <property type="entry name" value="ANK_REP_REGION"/>
    <property type="match status" value="4"/>
</dbReference>
<comment type="catalytic activity">
    <reaction evidence="10 12">
        <text>L-cysteinyl-[protein] + hexadecanoyl-CoA = S-hexadecanoyl-L-cysteinyl-[protein] + CoA</text>
        <dbReference type="Rhea" id="RHEA:36683"/>
        <dbReference type="Rhea" id="RHEA-COMP:10131"/>
        <dbReference type="Rhea" id="RHEA-COMP:11032"/>
        <dbReference type="ChEBI" id="CHEBI:29950"/>
        <dbReference type="ChEBI" id="CHEBI:57287"/>
        <dbReference type="ChEBI" id="CHEBI:57379"/>
        <dbReference type="ChEBI" id="CHEBI:74151"/>
        <dbReference type="EC" id="2.3.1.225"/>
    </reaction>
</comment>
<keyword evidence="16" id="KW-1185">Reference proteome</keyword>
<evidence type="ECO:0000256" key="9">
    <source>
        <dbReference type="ARBA" id="ARBA00023288"/>
    </source>
</evidence>
<proteinExistence type="inferred from homology"/>
<evidence type="ECO:0000256" key="2">
    <source>
        <dbReference type="ARBA" id="ARBA00010104"/>
    </source>
</evidence>
<comment type="subcellular location">
    <subcellularLocation>
        <location evidence="1">Membrane</location>
        <topology evidence="1">Multi-pass membrane protein</topology>
    </subcellularLocation>
</comment>
<dbReference type="GeneID" id="25266482"/>
<dbReference type="Pfam" id="PF01529">
    <property type="entry name" value="DHHC"/>
    <property type="match status" value="1"/>
</dbReference>
<dbReference type="SMART" id="SM00248">
    <property type="entry name" value="ANK"/>
    <property type="match status" value="5"/>
</dbReference>
<evidence type="ECO:0000256" key="10">
    <source>
        <dbReference type="ARBA" id="ARBA00048048"/>
    </source>
</evidence>
<evidence type="ECO:0000259" key="14">
    <source>
        <dbReference type="Pfam" id="PF01529"/>
    </source>
</evidence>
<dbReference type="SUPFAM" id="SSF48403">
    <property type="entry name" value="Ankyrin repeat"/>
    <property type="match status" value="1"/>
</dbReference>
<dbReference type="InterPro" id="IPR002110">
    <property type="entry name" value="Ankyrin_rpt"/>
</dbReference>
<feature type="domain" description="Palmitoyltransferase DHHC" evidence="14">
    <location>
        <begin position="462"/>
        <end position="596"/>
    </location>
</feature>
<feature type="transmembrane region" description="Helical" evidence="12">
    <location>
        <begin position="411"/>
        <end position="432"/>
    </location>
</feature>
<dbReference type="PROSITE" id="PS50216">
    <property type="entry name" value="DHHC"/>
    <property type="match status" value="1"/>
</dbReference>
<feature type="transmembrane region" description="Helical" evidence="12">
    <location>
        <begin position="510"/>
        <end position="532"/>
    </location>
</feature>
<dbReference type="PROSITE" id="PS50088">
    <property type="entry name" value="ANK_REPEAT"/>
    <property type="match status" value="4"/>
</dbReference>
<dbReference type="RefSeq" id="XP_013243614.1">
    <property type="nucleotide sequence ID" value="XM_013388160.1"/>
</dbReference>
<keyword evidence="9" id="KW-0449">Lipoprotein</keyword>
<evidence type="ECO:0000256" key="1">
    <source>
        <dbReference type="ARBA" id="ARBA00004141"/>
    </source>
</evidence>
<dbReference type="Gene3D" id="1.25.40.20">
    <property type="entry name" value="Ankyrin repeat-containing domain"/>
    <property type="match status" value="2"/>
</dbReference>
<evidence type="ECO:0000256" key="13">
    <source>
        <dbReference type="SAM" id="MobiDB-lite"/>
    </source>
</evidence>
<keyword evidence="3 12" id="KW-0812">Transmembrane</keyword>
<evidence type="ECO:0000256" key="11">
    <source>
        <dbReference type="PROSITE-ProRule" id="PRU00023"/>
    </source>
</evidence>
<gene>
    <name evidence="15" type="ORF">K437DRAFT_273876</name>
</gene>
<dbReference type="OMA" id="FWVGFRY"/>
<keyword evidence="6 11" id="KW-0040">ANK repeat</keyword>
<keyword evidence="8" id="KW-0564">Palmitate</keyword>
<feature type="repeat" description="ANK" evidence="11">
    <location>
        <begin position="215"/>
        <end position="247"/>
    </location>
</feature>
<feature type="transmembrane region" description="Helical" evidence="12">
    <location>
        <begin position="561"/>
        <end position="582"/>
    </location>
</feature>
<evidence type="ECO:0000313" key="16">
    <source>
        <dbReference type="Proteomes" id="UP000027361"/>
    </source>
</evidence>
<sequence>MASPGAAPGTFSSSLGAKASQPVITLVDPLAADGEAGHGASWTDASFGQQPPSPGIVPPSRPETPTTIHSAAQRGDLATIKSLIESGRATAQDRDEEGITPLHWASINAQLPVCVYLLDQGADVDALGGELVASPLQWAARSGHIYIIHLLLSRGADPLLKDAQGFNSLHLVTHSSAVMPLVYLLQQPAFGSHAESNDRDALPNKDEGIDAEDAQGHTALMWAAYQGDAISVELLILHGASLYTQDHLGLSPMHWAVVKGNRLCIRQLAVAGADMSMKQNEGKTPREMAIELKSLPSLEKALADAGYCADGSKRRGPLNPRNTKVAILLLPFFFLGLIFWTFSILPWYTGLLLAMAEFFCMHHIITRVLLDPQEAEFMQKSPYFLAIVSDSIAWVGIEWGVKLVRGTPGLAIWNLFFFIVFLLCSWNLLLAASMEPGYALQPQTETERRLLVEQLLEEYKLNGQNFCVICMCRRPLRSKHCKLCKRCVARHDHHCPWVSNCIGAENHRQFLVFIASLVVGIIIFLYLSYAYYAANLPADTLPVSSCILPASICAATSWDTFLFATSAWAALQLIWTIILLGAQLLQISRQMTTLEVSNLGRYGYMGGKGGSSMVTQSNFMAQRAAALGAAGSLAAAAGGHEDSDGDGVAGRGSHGAHGGHRGGKRCFLDVLCGASNCLLSVVGLDLYTRGKAGEGLKRASAAGNPFDKGVLANCKDFWTRGRELGVRYEELYDIPVGGFQSSSYASASAVRLPDDGPGGTGRRWSMWSGLKQGLGGRGSRARGEYEAVSDQA</sequence>
<evidence type="ECO:0000256" key="5">
    <source>
        <dbReference type="ARBA" id="ARBA00022989"/>
    </source>
</evidence>
<keyword evidence="12" id="KW-0012">Acyltransferase</keyword>
<dbReference type="PANTHER" id="PTHR24161">
    <property type="entry name" value="ANK_REP_REGION DOMAIN-CONTAINING PROTEIN-RELATED"/>
    <property type="match status" value="1"/>
</dbReference>
<dbReference type="AlphaFoldDB" id="A0A066W763"/>
<comment type="caution">
    <text evidence="15">The sequence shown here is derived from an EMBL/GenBank/DDBJ whole genome shotgun (WGS) entry which is preliminary data.</text>
</comment>
<keyword evidence="4" id="KW-0677">Repeat</keyword>
<dbReference type="Proteomes" id="UP000027361">
    <property type="component" value="Unassembled WGS sequence"/>
</dbReference>
<protein>
    <recommendedName>
        <fullName evidence="12">Palmitoyltransferase</fullName>
        <ecNumber evidence="12">2.3.1.225</ecNumber>
    </recommendedName>
</protein>
<dbReference type="HOGENOM" id="CLU_012510_0_0_1"/>
<comment type="similarity">
    <text evidence="2">Belongs to the DHHC palmitoyltransferase family. AKR/ZDHHC17 subfamily.</text>
</comment>
<feature type="compositionally biased region" description="Pro residues" evidence="13">
    <location>
        <begin position="51"/>
        <end position="62"/>
    </location>
</feature>
<reference evidence="15 16" key="1">
    <citation type="submission" date="2014-05" db="EMBL/GenBank/DDBJ databases">
        <title>Draft genome sequence of a rare smut relative, Tilletiaria anomala UBC 951.</title>
        <authorList>
            <consortium name="DOE Joint Genome Institute"/>
            <person name="Toome M."/>
            <person name="Kuo A."/>
            <person name="Henrissat B."/>
            <person name="Lipzen A."/>
            <person name="Tritt A."/>
            <person name="Yoshinaga Y."/>
            <person name="Zane M."/>
            <person name="Barry K."/>
            <person name="Grigoriev I.V."/>
            <person name="Spatafora J.W."/>
            <person name="Aimea M.C."/>
        </authorList>
    </citation>
    <scope>NUCLEOTIDE SEQUENCE [LARGE SCALE GENOMIC DNA]</scope>
    <source>
        <strain evidence="15 16">UBC 951</strain>
    </source>
</reference>
<keyword evidence="12" id="KW-0808">Transferase</keyword>
<dbReference type="GO" id="GO:0016020">
    <property type="term" value="C:membrane"/>
    <property type="evidence" value="ECO:0007669"/>
    <property type="project" value="UniProtKB-SubCell"/>
</dbReference>
<dbReference type="PANTHER" id="PTHR24161:SF85">
    <property type="entry name" value="PALMITOYLTRANSFERASE HIP14"/>
    <property type="match status" value="1"/>
</dbReference>
<dbReference type="OrthoDB" id="6781668at2759"/>
<accession>A0A066W763</accession>
<dbReference type="EC" id="2.3.1.225" evidence="12"/>
<name>A0A066W763_TILAU</name>
<feature type="repeat" description="ANK" evidence="11">
    <location>
        <begin position="97"/>
        <end position="129"/>
    </location>
</feature>
<evidence type="ECO:0000256" key="4">
    <source>
        <dbReference type="ARBA" id="ARBA00022737"/>
    </source>
</evidence>
<evidence type="ECO:0000256" key="7">
    <source>
        <dbReference type="ARBA" id="ARBA00023136"/>
    </source>
</evidence>
<keyword evidence="7 12" id="KW-0472">Membrane</keyword>
<evidence type="ECO:0000313" key="15">
    <source>
        <dbReference type="EMBL" id="KDN46635.1"/>
    </source>
</evidence>
<feature type="region of interest" description="Disordered" evidence="13">
    <location>
        <begin position="30"/>
        <end position="72"/>
    </location>
</feature>
<evidence type="ECO:0000256" key="8">
    <source>
        <dbReference type="ARBA" id="ARBA00023139"/>
    </source>
</evidence>
<comment type="domain">
    <text evidence="12">The DHHC domain is required for palmitoyltransferase activity.</text>
</comment>